<keyword evidence="1" id="KW-0812">Transmembrane</keyword>
<dbReference type="AlphaFoldDB" id="A0AAN1BCE5"/>
<dbReference type="RefSeq" id="WP_157700387.1">
    <property type="nucleotide sequence ID" value="NZ_CP020906.1"/>
</dbReference>
<organism evidence="2 3">
    <name type="scientific">Rhizobium etli</name>
    <dbReference type="NCBI Taxonomy" id="29449"/>
    <lineage>
        <taxon>Bacteria</taxon>
        <taxon>Pseudomonadati</taxon>
        <taxon>Pseudomonadota</taxon>
        <taxon>Alphaproteobacteria</taxon>
        <taxon>Hyphomicrobiales</taxon>
        <taxon>Rhizobiaceae</taxon>
        <taxon>Rhizobium/Agrobacterium group</taxon>
        <taxon>Rhizobium</taxon>
    </lineage>
</organism>
<protein>
    <submittedName>
        <fullName evidence="2">Uncharacterized protein</fullName>
    </submittedName>
</protein>
<name>A0AAN1BCE5_RHIET</name>
<keyword evidence="1" id="KW-1133">Transmembrane helix</keyword>
<proteinExistence type="predicted"/>
<evidence type="ECO:0000313" key="3">
    <source>
        <dbReference type="Proteomes" id="UP000194159"/>
    </source>
</evidence>
<keyword evidence="1" id="KW-0472">Membrane</keyword>
<dbReference type="Proteomes" id="UP000194159">
    <property type="component" value="Chromosome"/>
</dbReference>
<feature type="transmembrane region" description="Helical" evidence="1">
    <location>
        <begin position="12"/>
        <end position="32"/>
    </location>
</feature>
<evidence type="ECO:0000313" key="2">
    <source>
        <dbReference type="EMBL" id="ARQ08628.1"/>
    </source>
</evidence>
<evidence type="ECO:0000256" key="1">
    <source>
        <dbReference type="SAM" id="Phobius"/>
    </source>
</evidence>
<gene>
    <name evidence="2" type="ORF">NXC12_CH00537</name>
</gene>
<reference evidence="2 3" key="1">
    <citation type="submission" date="2017-04" db="EMBL/GenBank/DDBJ databases">
        <title>Complete genome sequences of Rhizobium genomic linages associated to common bean (phaseolus vulgaris).</title>
        <authorList>
            <person name="Santamaria R.I."/>
            <person name="Bustos P."/>
            <person name="Perez-Carrascal O."/>
            <person name="Martinez-Flores I."/>
            <person name="Juarez S."/>
            <person name="Lozano L."/>
            <person name="Miranda F."/>
            <person name="Vinuesa P."/>
            <person name="Martinez-Romero E."/>
            <person name="Cevallos M.A."/>
            <person name="Romero D."/>
            <person name="Davila G."/>
            <person name="Gonzalez V."/>
        </authorList>
    </citation>
    <scope>NUCLEOTIDE SEQUENCE [LARGE SCALE GENOMIC DNA]</scope>
    <source>
        <strain evidence="2 3">NXC12</strain>
    </source>
</reference>
<dbReference type="EMBL" id="CP020906">
    <property type="protein sequence ID" value="ARQ08628.1"/>
    <property type="molecule type" value="Genomic_DNA"/>
</dbReference>
<accession>A0AAN1BCE5</accession>
<sequence length="219" mass="24609">MSGGEQGRRRRGMAVRIIAASALATLAAWVWIKVQAYHDFRRDLTSYRGIRLGDTMEEIEYALGYPPFVLDAPAYDAEMGGYSMRVYQTDNKDPQNLMPASMKVQDFLGWQYQQDSHRIDVTFDATKKQVSGIGCYANGPAQQCPSIFGIDSNSSEDDVLASLGKADAYKYEGPSKSYRYDAIGLEVSMEKRRVYMVEKTPPQGSGARWFFSHRLLSLP</sequence>